<feature type="transmembrane region" description="Helical" evidence="1">
    <location>
        <begin position="6"/>
        <end position="29"/>
    </location>
</feature>
<accession>A0A5K8A2W9</accession>
<keyword evidence="1" id="KW-1133">Transmembrane helix</keyword>
<dbReference type="AlphaFoldDB" id="A0A5K8A2W9"/>
<evidence type="ECO:0000313" key="3">
    <source>
        <dbReference type="Proteomes" id="UP000422108"/>
    </source>
</evidence>
<organism evidence="2 3">
    <name type="scientific">Desulfosarcina ovata subsp. ovata</name>
    <dbReference type="NCBI Taxonomy" id="2752305"/>
    <lineage>
        <taxon>Bacteria</taxon>
        <taxon>Pseudomonadati</taxon>
        <taxon>Thermodesulfobacteriota</taxon>
        <taxon>Desulfobacteria</taxon>
        <taxon>Desulfobacterales</taxon>
        <taxon>Desulfosarcinaceae</taxon>
        <taxon>Desulfosarcina</taxon>
    </lineage>
</organism>
<feature type="transmembrane region" description="Helical" evidence="1">
    <location>
        <begin position="98"/>
        <end position="115"/>
    </location>
</feature>
<protein>
    <submittedName>
        <fullName evidence="2">Uncharacterized protein</fullName>
    </submittedName>
</protein>
<dbReference type="EMBL" id="AP021879">
    <property type="protein sequence ID" value="BBO86903.1"/>
    <property type="molecule type" value="Genomic_DNA"/>
</dbReference>
<evidence type="ECO:0000313" key="2">
    <source>
        <dbReference type="EMBL" id="BBO86903.1"/>
    </source>
</evidence>
<keyword evidence="1" id="KW-0472">Membrane</keyword>
<feature type="transmembrane region" description="Helical" evidence="1">
    <location>
        <begin position="200"/>
        <end position="222"/>
    </location>
</feature>
<reference evidence="2 3" key="1">
    <citation type="submission" date="2019-11" db="EMBL/GenBank/DDBJ databases">
        <title>Comparative genomics of hydrocarbon-degrading Desulfosarcina strains.</title>
        <authorList>
            <person name="Watanabe M."/>
            <person name="Kojima H."/>
            <person name="Fukui M."/>
        </authorList>
    </citation>
    <scope>NUCLEOTIDE SEQUENCE [LARGE SCALE GENOMIC DNA]</scope>
    <source>
        <strain evidence="3">oXyS1</strain>
    </source>
</reference>
<sequence>MVAIPLMFVVWVNLHGGYFIGLIYIGIHIAGKVVGRRFDSGKFRFDKKLVLVFFSSILMCLVNPNGVASLLYPLAYRSNAQIPLNFIAEWYPASMSNSQYYFVFILMLIAVLYFSRRASSLPEIMLLVFFNYYAIKHHRLTANAIAVSMPFFFDKINELYARMVKPDRNLALLSSDAGIPTEATQGEENSPEPLNRRYRYFYYLLVPTLVLSMVFVSAMIFAGKGKVILKSEIKKLKYPLENIAVLKKSGTPGNLFNQYRYGGLIILQLPGKKVFIDGRIDVYGPDIADEYDTVLEMKDGWQEIMKKYNISHVLVDKMTPLGKFLGRIDHRWKLAAEDNISVIYVKR</sequence>
<dbReference type="Proteomes" id="UP000422108">
    <property type="component" value="Chromosome"/>
</dbReference>
<proteinExistence type="predicted"/>
<keyword evidence="1" id="KW-0812">Transmembrane</keyword>
<evidence type="ECO:0000256" key="1">
    <source>
        <dbReference type="SAM" id="Phobius"/>
    </source>
</evidence>
<keyword evidence="3" id="KW-1185">Reference proteome</keyword>
<gene>
    <name evidence="2" type="ORF">DSCOOX_00830</name>
</gene>
<name>A0A5K8A2W9_9BACT</name>
<feature type="transmembrane region" description="Helical" evidence="1">
    <location>
        <begin position="49"/>
        <end position="75"/>
    </location>
</feature>